<feature type="region of interest" description="Disordered" evidence="1">
    <location>
        <begin position="74"/>
        <end position="185"/>
    </location>
</feature>
<reference evidence="2 3" key="1">
    <citation type="submission" date="2014-07" db="EMBL/GenBank/DDBJ databases">
        <authorList>
            <person name="Sibley D."/>
            <person name="Venepally P."/>
            <person name="Karamycheva S."/>
            <person name="Hadjithomas M."/>
            <person name="Khan A."/>
            <person name="Brunk B."/>
            <person name="Roos D."/>
            <person name="Caler E."/>
            <person name="Lorenzi H."/>
        </authorList>
    </citation>
    <scope>NUCLEOTIDE SEQUENCE [LARGE SCALE GENOMIC DNA]</scope>
    <source>
        <strain evidence="2 3">FOU</strain>
    </source>
</reference>
<dbReference type="Proteomes" id="UP000028838">
    <property type="component" value="Unassembled WGS sequence"/>
</dbReference>
<feature type="compositionally biased region" description="Basic and acidic residues" evidence="1">
    <location>
        <begin position="156"/>
        <end position="174"/>
    </location>
</feature>
<dbReference type="EMBL" id="AEYH02000958">
    <property type="protein sequence ID" value="KFG53227.1"/>
    <property type="molecule type" value="Genomic_DNA"/>
</dbReference>
<dbReference type="AlphaFoldDB" id="A0A086L9A9"/>
<dbReference type="VEuPathDB" id="ToxoDB:TGFOU_403880"/>
<comment type="caution">
    <text evidence="2">The sequence shown here is derived from an EMBL/GenBank/DDBJ whole genome shotgun (WGS) entry which is preliminary data.</text>
</comment>
<organism evidence="2 3">
    <name type="scientific">Toxoplasma gondii FOU</name>
    <dbReference type="NCBI Taxonomy" id="943167"/>
    <lineage>
        <taxon>Eukaryota</taxon>
        <taxon>Sar</taxon>
        <taxon>Alveolata</taxon>
        <taxon>Apicomplexa</taxon>
        <taxon>Conoidasida</taxon>
        <taxon>Coccidia</taxon>
        <taxon>Eucoccidiorida</taxon>
        <taxon>Eimeriorina</taxon>
        <taxon>Sarcocystidae</taxon>
        <taxon>Toxoplasma</taxon>
    </lineage>
</organism>
<accession>A0A086L9A9</accession>
<name>A0A086L9A9_TOXGO</name>
<evidence type="ECO:0000313" key="2">
    <source>
        <dbReference type="EMBL" id="KFG53227.1"/>
    </source>
</evidence>
<sequence>MRLHLSNAAGSNASAKSLSSLLRCDTGESFLLTPVGASESLLSPKPRRNGGVSLPIRLEKRASPEIYLDLTKTKERANKPPRHCKASQLRAARAQTPPTRAEPGERRSTLLGVAGGTRGYTGCTYTRLRRQPSAKRTQEETGKAESIQKQKKQTKRKTETGESGERAKNGERGEKGRHRADGVAS</sequence>
<gene>
    <name evidence="2" type="ORF">TGFOU_403880</name>
</gene>
<evidence type="ECO:0000256" key="1">
    <source>
        <dbReference type="SAM" id="MobiDB-lite"/>
    </source>
</evidence>
<feature type="compositionally biased region" description="Basic and acidic residues" evidence="1">
    <location>
        <begin position="136"/>
        <end position="148"/>
    </location>
</feature>
<proteinExistence type="predicted"/>
<protein>
    <submittedName>
        <fullName evidence="2">Uncharacterized protein</fullName>
    </submittedName>
</protein>
<feature type="compositionally biased region" description="Low complexity" evidence="1">
    <location>
        <begin position="90"/>
        <end position="101"/>
    </location>
</feature>
<evidence type="ECO:0000313" key="3">
    <source>
        <dbReference type="Proteomes" id="UP000028838"/>
    </source>
</evidence>